<protein>
    <submittedName>
        <fullName evidence="6">G6170 protein</fullName>
    </submittedName>
</protein>
<feature type="region of interest" description="Disordered" evidence="4">
    <location>
        <begin position="516"/>
        <end position="552"/>
    </location>
</feature>
<dbReference type="Pfam" id="PF07496">
    <property type="entry name" value="zf-CW"/>
    <property type="match status" value="1"/>
</dbReference>
<keyword evidence="1" id="KW-0479">Metal-binding</keyword>
<feature type="region of interest" description="Disordered" evidence="4">
    <location>
        <begin position="422"/>
        <end position="480"/>
    </location>
</feature>
<evidence type="ECO:0000256" key="1">
    <source>
        <dbReference type="ARBA" id="ARBA00022723"/>
    </source>
</evidence>
<sequence>MMVKGRPKGSIANSLPRVPQLSVWAQCDNQNCQKWRRLPPGSVVDDSVPWFCYMNPDELRNSCEKPEESYNEDIEDYRLPEEPSVQTSDEEGTHGSWRGGAIKRGAKRKHAAGTGGGRGRGRGAARQPVVKPEPQYWAPAPALGAKRQRTSRTGDDHKMAPYAADEAQPARLQSEASLPGSAQKLPRGSAKVIKAHGAFQRLLTGAGAWDTARARTQAVQVPPQHVWEGMAQYTPEAAELACHSLDIASAESYFARSGAASRDAQQGAAQRTARLALTMAAAAAADSAAGTLHASTPQPTSQAAQGPLPLHTLAGLPTGPAAALPGSSAVPAARPAAVGPAQGLLGSLGMPQAMPASFGSAAAQHPSQAPSALQGLAAPLLRATAGLPVQGAAAMQSASMLRPGIPPGLGSQAPSSYGMNNRGPILGTGLPSMPGHGTAQPPQWSGAAGGPGILHRMPPPSDVRQYSSAPGNPSLAHTAGLGQPVSAVQPQRPAMAPPVLPSPGQLPVSASLSNVVRHSASNSGPPGLSSHAGVPASGSSGAQQGASQHRSGALQLPVAMNELDSRLQHPQKVVQQPQSAPSQTRETERSHMQRSAKHSESSLADSSGNTLPGMNGHHNRDQPRNIPNGVYEKGTSREGVSREHEHARPEHGHAASKGRPPEVEAGYS</sequence>
<dbReference type="EMBL" id="CAXHTA020000009">
    <property type="protein sequence ID" value="CAL5223628.1"/>
    <property type="molecule type" value="Genomic_DNA"/>
</dbReference>
<keyword evidence="2" id="KW-0863">Zinc-finger</keyword>
<evidence type="ECO:0000313" key="7">
    <source>
        <dbReference type="Proteomes" id="UP001497392"/>
    </source>
</evidence>
<feature type="compositionally biased region" description="Polar residues" evidence="4">
    <location>
        <begin position="601"/>
        <end position="612"/>
    </location>
</feature>
<dbReference type="Gene3D" id="3.30.40.100">
    <property type="match status" value="1"/>
</dbReference>
<evidence type="ECO:0000313" key="6">
    <source>
        <dbReference type="EMBL" id="CAL5223628.1"/>
    </source>
</evidence>
<dbReference type="PANTHER" id="PTHR15999:SF2">
    <property type="entry name" value="ZINC FINGER CW-TYPE PWWP DOMAIN PROTEIN 1"/>
    <property type="match status" value="1"/>
</dbReference>
<proteinExistence type="predicted"/>
<evidence type="ECO:0000259" key="5">
    <source>
        <dbReference type="PROSITE" id="PS51050"/>
    </source>
</evidence>
<dbReference type="PANTHER" id="PTHR15999">
    <property type="entry name" value="ZINC FINGER CW-TYPE PWWP DOMAIN PROTEIN 1"/>
    <property type="match status" value="1"/>
</dbReference>
<dbReference type="PROSITE" id="PS51050">
    <property type="entry name" value="ZF_CW"/>
    <property type="match status" value="1"/>
</dbReference>
<evidence type="ECO:0000256" key="4">
    <source>
        <dbReference type="SAM" id="MobiDB-lite"/>
    </source>
</evidence>
<accession>A0ABP1FUR4</accession>
<feature type="compositionally biased region" description="Polar residues" evidence="4">
    <location>
        <begin position="573"/>
        <end position="584"/>
    </location>
</feature>
<keyword evidence="7" id="KW-1185">Reference proteome</keyword>
<comment type="caution">
    <text evidence="6">The sequence shown here is derived from an EMBL/GenBank/DDBJ whole genome shotgun (WGS) entry which is preliminary data.</text>
</comment>
<feature type="region of interest" description="Disordered" evidence="4">
    <location>
        <begin position="81"/>
        <end position="184"/>
    </location>
</feature>
<keyword evidence="3" id="KW-0862">Zinc</keyword>
<dbReference type="InterPro" id="IPR042778">
    <property type="entry name" value="ZCWPW1/ZCWPW2"/>
</dbReference>
<name>A0ABP1FUR4_9CHLO</name>
<feature type="compositionally biased region" description="Low complexity" evidence="4">
    <location>
        <begin position="529"/>
        <end position="552"/>
    </location>
</feature>
<evidence type="ECO:0000256" key="2">
    <source>
        <dbReference type="ARBA" id="ARBA00022771"/>
    </source>
</evidence>
<organism evidence="6 7">
    <name type="scientific">Coccomyxa viridis</name>
    <dbReference type="NCBI Taxonomy" id="1274662"/>
    <lineage>
        <taxon>Eukaryota</taxon>
        <taxon>Viridiplantae</taxon>
        <taxon>Chlorophyta</taxon>
        <taxon>core chlorophytes</taxon>
        <taxon>Trebouxiophyceae</taxon>
        <taxon>Trebouxiophyceae incertae sedis</taxon>
        <taxon>Coccomyxaceae</taxon>
        <taxon>Coccomyxa</taxon>
    </lineage>
</organism>
<feature type="compositionally biased region" description="Basic and acidic residues" evidence="4">
    <location>
        <begin position="634"/>
        <end position="653"/>
    </location>
</feature>
<evidence type="ECO:0000256" key="3">
    <source>
        <dbReference type="ARBA" id="ARBA00022833"/>
    </source>
</evidence>
<gene>
    <name evidence="6" type="primary">g6170</name>
    <name evidence="6" type="ORF">VP750_LOCUS5287</name>
</gene>
<feature type="domain" description="CW-type" evidence="5">
    <location>
        <begin position="18"/>
        <end position="71"/>
    </location>
</feature>
<feature type="region of interest" description="Disordered" evidence="4">
    <location>
        <begin position="290"/>
        <end position="314"/>
    </location>
</feature>
<dbReference type="InterPro" id="IPR011124">
    <property type="entry name" value="Znf_CW"/>
</dbReference>
<feature type="region of interest" description="Disordered" evidence="4">
    <location>
        <begin position="569"/>
        <end position="668"/>
    </location>
</feature>
<reference evidence="6 7" key="1">
    <citation type="submission" date="2024-06" db="EMBL/GenBank/DDBJ databases">
        <authorList>
            <person name="Kraege A."/>
            <person name="Thomma B."/>
        </authorList>
    </citation>
    <scope>NUCLEOTIDE SEQUENCE [LARGE SCALE GENOMIC DNA]</scope>
</reference>
<dbReference type="Proteomes" id="UP001497392">
    <property type="component" value="Unassembled WGS sequence"/>
</dbReference>